<accession>A0A934M5K7</accession>
<gene>
    <name evidence="2" type="ORF">JDV75_10835</name>
</gene>
<name>A0A934M5K7_9CORY</name>
<dbReference type="AlphaFoldDB" id="A0A934M5K7"/>
<dbReference type="InterPro" id="IPR029058">
    <property type="entry name" value="AB_hydrolase_fold"/>
</dbReference>
<dbReference type="EMBL" id="JAEIOS010000015">
    <property type="protein sequence ID" value="MBI8990246.1"/>
    <property type="molecule type" value="Genomic_DNA"/>
</dbReference>
<dbReference type="Proteomes" id="UP000645966">
    <property type="component" value="Unassembled WGS sequence"/>
</dbReference>
<proteinExistence type="predicted"/>
<reference evidence="2" key="1">
    <citation type="submission" date="2020-12" db="EMBL/GenBank/DDBJ databases">
        <title>Genome public.</title>
        <authorList>
            <person name="Sun Q."/>
        </authorList>
    </citation>
    <scope>NUCLEOTIDE SEQUENCE</scope>
    <source>
        <strain evidence="2">CCM 8863</strain>
    </source>
</reference>
<keyword evidence="3" id="KW-1185">Reference proteome</keyword>
<evidence type="ECO:0000313" key="2">
    <source>
        <dbReference type="EMBL" id="MBI8990246.1"/>
    </source>
</evidence>
<dbReference type="SUPFAM" id="SSF53474">
    <property type="entry name" value="alpha/beta-Hydrolases"/>
    <property type="match status" value="1"/>
</dbReference>
<dbReference type="RefSeq" id="WP_198739260.1">
    <property type="nucleotide sequence ID" value="NZ_JAEIOS010000015.1"/>
</dbReference>
<evidence type="ECO:0000259" key="1">
    <source>
        <dbReference type="Pfam" id="PF06259"/>
    </source>
</evidence>
<feature type="domain" description="DUF1023" evidence="1">
    <location>
        <begin position="226"/>
        <end position="381"/>
    </location>
</feature>
<dbReference type="Pfam" id="PF06259">
    <property type="entry name" value="Abhydrolase_8"/>
    <property type="match status" value="1"/>
</dbReference>
<dbReference type="Gene3D" id="3.40.50.1820">
    <property type="entry name" value="alpha/beta hydrolase"/>
    <property type="match status" value="1"/>
</dbReference>
<dbReference type="InterPro" id="IPR010427">
    <property type="entry name" value="DUF1023"/>
</dbReference>
<comment type="caution">
    <text evidence="2">The sequence shown here is derived from an EMBL/GenBank/DDBJ whole genome shotgun (WGS) entry which is preliminary data.</text>
</comment>
<evidence type="ECO:0000313" key="3">
    <source>
        <dbReference type="Proteomes" id="UP000645966"/>
    </source>
</evidence>
<protein>
    <recommendedName>
        <fullName evidence="1">DUF1023 domain-containing protein</fullName>
    </recommendedName>
</protein>
<sequence length="429" mass="46132">MPSHPLALPWSGTLEASTTDLDRGGRAIIRSHDINRRQWATALHRGLRGDSFAAAQETEDRITALRVDTVELIETAVSVLSRVAFLQSALEDEYDRVIETARSSGLQKVAGVVIALTDERLEEAEVFNLMLGWIRREGILLDRHCAARLELLLPALPLDERRNRCEATLEELYTPAHARFPLPADPAVSATQLHEMNMIDADDRLRDLTDRYPGMIVLETGDRHLVAAFGDIDSADSVVTMVSGVGSGTPESVTGTLDRGRTLHREIGGAVIVWNGYRSPETVIDGGQDIAARLGAVKLQTFMDALTERRGLSVHRTVLAHSYGSLVTGLAAAERNGGLDADAVVFLGSPGAGVAGVDELRLNSPDPRILAARSATDPISLVNSGTAGLHGRDPASAAFGAEVIPANGGHNDYFDSPAVLEALRRVRSR</sequence>
<organism evidence="2 3">
    <name type="scientific">Corynebacterium meridianum</name>
    <dbReference type="NCBI Taxonomy" id="2765363"/>
    <lineage>
        <taxon>Bacteria</taxon>
        <taxon>Bacillati</taxon>
        <taxon>Actinomycetota</taxon>
        <taxon>Actinomycetes</taxon>
        <taxon>Mycobacteriales</taxon>
        <taxon>Corynebacteriaceae</taxon>
        <taxon>Corynebacterium</taxon>
    </lineage>
</organism>